<dbReference type="EMBL" id="JACGWN010000011">
    <property type="protein sequence ID" value="KAL0421015.1"/>
    <property type="molecule type" value="Genomic_DNA"/>
</dbReference>
<reference evidence="2" key="2">
    <citation type="journal article" date="2024" name="Plant">
        <title>Genomic evolution and insights into agronomic trait innovations of Sesamum species.</title>
        <authorList>
            <person name="Miao H."/>
            <person name="Wang L."/>
            <person name="Qu L."/>
            <person name="Liu H."/>
            <person name="Sun Y."/>
            <person name="Le M."/>
            <person name="Wang Q."/>
            <person name="Wei S."/>
            <person name="Zheng Y."/>
            <person name="Lin W."/>
            <person name="Duan Y."/>
            <person name="Cao H."/>
            <person name="Xiong S."/>
            <person name="Wang X."/>
            <person name="Wei L."/>
            <person name="Li C."/>
            <person name="Ma Q."/>
            <person name="Ju M."/>
            <person name="Zhao R."/>
            <person name="Li G."/>
            <person name="Mu C."/>
            <person name="Tian Q."/>
            <person name="Mei H."/>
            <person name="Zhang T."/>
            <person name="Gao T."/>
            <person name="Zhang H."/>
        </authorList>
    </citation>
    <scope>NUCLEOTIDE SEQUENCE</scope>
    <source>
        <strain evidence="2">KEN1</strain>
    </source>
</reference>
<proteinExistence type="predicted"/>
<gene>
    <name evidence="2" type="ORF">Slati_3124400</name>
</gene>
<protein>
    <recommendedName>
        <fullName evidence="1">Reverse transcriptase zinc-binding domain-containing protein</fullName>
    </recommendedName>
</protein>
<dbReference type="InterPro" id="IPR026960">
    <property type="entry name" value="RVT-Znf"/>
</dbReference>
<feature type="domain" description="Reverse transcriptase zinc-binding" evidence="1">
    <location>
        <begin position="106"/>
        <end position="172"/>
    </location>
</feature>
<accession>A0AAW2UUC5</accession>
<evidence type="ECO:0000259" key="1">
    <source>
        <dbReference type="Pfam" id="PF13966"/>
    </source>
</evidence>
<name>A0AAW2UUC5_9LAMI</name>
<evidence type="ECO:0000313" key="2">
    <source>
        <dbReference type="EMBL" id="KAL0421015.1"/>
    </source>
</evidence>
<organism evidence="2">
    <name type="scientific">Sesamum latifolium</name>
    <dbReference type="NCBI Taxonomy" id="2727402"/>
    <lineage>
        <taxon>Eukaryota</taxon>
        <taxon>Viridiplantae</taxon>
        <taxon>Streptophyta</taxon>
        <taxon>Embryophyta</taxon>
        <taxon>Tracheophyta</taxon>
        <taxon>Spermatophyta</taxon>
        <taxon>Magnoliopsida</taxon>
        <taxon>eudicotyledons</taxon>
        <taxon>Gunneridae</taxon>
        <taxon>Pentapetalae</taxon>
        <taxon>asterids</taxon>
        <taxon>lamiids</taxon>
        <taxon>Lamiales</taxon>
        <taxon>Pedaliaceae</taxon>
        <taxon>Sesamum</taxon>
    </lineage>
</organism>
<sequence>MFTSTRPTVDALEEVLDSLENRVTTAMNESFLQPFTLEEMALALKQMYTLKSSGLDGSDVCAFALEFLNNGNFDPLVDFTQIVLIPKCPNPTDMSHFRPISLCNVLYKLVSKAIAPPKVVLFTWRCAWNALPTNVNLQRRGIAVNERCGGCLAEKEDILHVLLFCSFARLVWAITGLPYSVLSCNSSCTETWLQ</sequence>
<comment type="caution">
    <text evidence="2">The sequence shown here is derived from an EMBL/GenBank/DDBJ whole genome shotgun (WGS) entry which is preliminary data.</text>
</comment>
<dbReference type="AlphaFoldDB" id="A0AAW2UUC5"/>
<dbReference type="Pfam" id="PF13966">
    <property type="entry name" value="zf-RVT"/>
    <property type="match status" value="1"/>
</dbReference>
<reference evidence="2" key="1">
    <citation type="submission" date="2020-06" db="EMBL/GenBank/DDBJ databases">
        <authorList>
            <person name="Li T."/>
            <person name="Hu X."/>
            <person name="Zhang T."/>
            <person name="Song X."/>
            <person name="Zhang H."/>
            <person name="Dai N."/>
            <person name="Sheng W."/>
            <person name="Hou X."/>
            <person name="Wei L."/>
        </authorList>
    </citation>
    <scope>NUCLEOTIDE SEQUENCE</scope>
    <source>
        <strain evidence="2">KEN1</strain>
        <tissue evidence="2">Leaf</tissue>
    </source>
</reference>